<evidence type="ECO:0000256" key="8">
    <source>
        <dbReference type="ARBA" id="ARBA00023235"/>
    </source>
</evidence>
<evidence type="ECO:0000256" key="5">
    <source>
        <dbReference type="ARBA" id="ARBA00022840"/>
    </source>
</evidence>
<keyword evidence="8" id="KW-0413">Isomerase</keyword>
<keyword evidence="5" id="KW-0067">ATP-binding</keyword>
<dbReference type="Proteomes" id="UP001153678">
    <property type="component" value="Unassembled WGS sequence"/>
</dbReference>
<dbReference type="PANTHER" id="PTHR10169:SF38">
    <property type="entry name" value="DNA TOPOISOMERASE 2"/>
    <property type="match status" value="1"/>
</dbReference>
<keyword evidence="11" id="KW-1185">Reference proteome</keyword>
<accession>A0A9W4X376</accession>
<comment type="catalytic activity">
    <reaction evidence="1">
        <text>ATP-dependent breakage, passage and rejoining of double-stranded DNA.</text>
        <dbReference type="EC" id="5.6.2.2"/>
    </reaction>
</comment>
<name>A0A9W4X376_9GLOM</name>
<dbReference type="PRINTS" id="PR01158">
    <property type="entry name" value="TOPISMRASEII"/>
</dbReference>
<dbReference type="Pfam" id="PF00521">
    <property type="entry name" value="DNA_topoisoIV"/>
    <property type="match status" value="1"/>
</dbReference>
<evidence type="ECO:0000256" key="6">
    <source>
        <dbReference type="ARBA" id="ARBA00023029"/>
    </source>
</evidence>
<dbReference type="GO" id="GO:0003677">
    <property type="term" value="F:DNA binding"/>
    <property type="evidence" value="ECO:0007669"/>
    <property type="project" value="UniProtKB-KW"/>
</dbReference>
<evidence type="ECO:0000313" key="11">
    <source>
        <dbReference type="Proteomes" id="UP001153678"/>
    </source>
</evidence>
<dbReference type="GO" id="GO:0000819">
    <property type="term" value="P:sister chromatid segregation"/>
    <property type="evidence" value="ECO:0007669"/>
    <property type="project" value="TreeGrafter"/>
</dbReference>
<keyword evidence="7" id="KW-0238">DNA-binding</keyword>
<reference evidence="10" key="1">
    <citation type="submission" date="2022-08" db="EMBL/GenBank/DDBJ databases">
        <authorList>
            <person name="Kallberg Y."/>
            <person name="Tangrot J."/>
            <person name="Rosling A."/>
        </authorList>
    </citation>
    <scope>NUCLEOTIDE SEQUENCE</scope>
    <source>
        <strain evidence="10">Wild A</strain>
    </source>
</reference>
<dbReference type="InterPro" id="IPR013760">
    <property type="entry name" value="Topo_IIA-like_dom_sf"/>
</dbReference>
<evidence type="ECO:0000256" key="4">
    <source>
        <dbReference type="ARBA" id="ARBA00022741"/>
    </source>
</evidence>
<dbReference type="GO" id="GO:0000712">
    <property type="term" value="P:resolution of meiotic recombination intermediates"/>
    <property type="evidence" value="ECO:0007669"/>
    <property type="project" value="TreeGrafter"/>
</dbReference>
<protein>
    <recommendedName>
        <fullName evidence="3">DNA topoisomerase (ATP-hydrolyzing)</fullName>
        <ecNumber evidence="3">5.6.2.2</ecNumber>
    </recommendedName>
</protein>
<evidence type="ECO:0000313" key="10">
    <source>
        <dbReference type="EMBL" id="CAI2183164.1"/>
    </source>
</evidence>
<evidence type="ECO:0000256" key="2">
    <source>
        <dbReference type="ARBA" id="ARBA00001946"/>
    </source>
</evidence>
<dbReference type="InterPro" id="IPR002205">
    <property type="entry name" value="Topo_IIA_dom_A"/>
</dbReference>
<dbReference type="PANTHER" id="PTHR10169">
    <property type="entry name" value="DNA TOPOISOMERASE/GYRASE"/>
    <property type="match status" value="1"/>
</dbReference>
<evidence type="ECO:0000259" key="9">
    <source>
        <dbReference type="Pfam" id="PF00521"/>
    </source>
</evidence>
<dbReference type="OrthoDB" id="424831at2759"/>
<dbReference type="EMBL" id="CAMKVN010002956">
    <property type="protein sequence ID" value="CAI2183164.1"/>
    <property type="molecule type" value="Genomic_DNA"/>
</dbReference>
<evidence type="ECO:0000256" key="7">
    <source>
        <dbReference type="ARBA" id="ARBA00023125"/>
    </source>
</evidence>
<dbReference type="GO" id="GO:0005524">
    <property type="term" value="F:ATP binding"/>
    <property type="evidence" value="ECO:0007669"/>
    <property type="project" value="UniProtKB-KW"/>
</dbReference>
<keyword evidence="6" id="KW-0799">Topoisomerase</keyword>
<dbReference type="EC" id="5.6.2.2" evidence="3"/>
<dbReference type="Gene3D" id="3.90.199.10">
    <property type="entry name" value="Topoisomerase II, domain 5"/>
    <property type="match status" value="1"/>
</dbReference>
<keyword evidence="4" id="KW-0547">Nucleotide-binding</keyword>
<dbReference type="SUPFAM" id="SSF56719">
    <property type="entry name" value="Type II DNA topoisomerase"/>
    <property type="match status" value="1"/>
</dbReference>
<proteinExistence type="predicted"/>
<dbReference type="GO" id="GO:0005634">
    <property type="term" value="C:nucleus"/>
    <property type="evidence" value="ECO:0007669"/>
    <property type="project" value="TreeGrafter"/>
</dbReference>
<sequence>MSEYENWMEMTPDAKNWKSNITSRGRFRTSGLSSWDASLQGQFGIIAQSGKNAASARYISVAISEFTRKIFHPHDDSLLSYCNDDVQSVEPEWNLPIHLVNGSEGWIHPRDIVNNLKRLINNEYLSPMHPWYRGFQGEIEHVTRPMTRSTKLTMCPS</sequence>
<dbReference type="AlphaFoldDB" id="A0A9W4X376"/>
<dbReference type="InterPro" id="IPR001154">
    <property type="entry name" value="TopoII_euk"/>
</dbReference>
<evidence type="ECO:0000256" key="1">
    <source>
        <dbReference type="ARBA" id="ARBA00000185"/>
    </source>
</evidence>
<organism evidence="10 11">
    <name type="scientific">Funneliformis geosporum</name>
    <dbReference type="NCBI Taxonomy" id="1117311"/>
    <lineage>
        <taxon>Eukaryota</taxon>
        <taxon>Fungi</taxon>
        <taxon>Fungi incertae sedis</taxon>
        <taxon>Mucoromycota</taxon>
        <taxon>Glomeromycotina</taxon>
        <taxon>Glomeromycetes</taxon>
        <taxon>Glomerales</taxon>
        <taxon>Glomeraceae</taxon>
        <taxon>Funneliformis</taxon>
    </lineage>
</organism>
<dbReference type="GO" id="GO:0003918">
    <property type="term" value="F:DNA topoisomerase type II (double strand cut, ATP-hydrolyzing) activity"/>
    <property type="evidence" value="ECO:0007669"/>
    <property type="project" value="UniProtKB-EC"/>
</dbReference>
<dbReference type="GO" id="GO:0006265">
    <property type="term" value="P:DNA topological change"/>
    <property type="evidence" value="ECO:0007669"/>
    <property type="project" value="InterPro"/>
</dbReference>
<dbReference type="InterPro" id="IPR013758">
    <property type="entry name" value="Topo_IIA_A/C_ab"/>
</dbReference>
<evidence type="ECO:0000256" key="3">
    <source>
        <dbReference type="ARBA" id="ARBA00012895"/>
    </source>
</evidence>
<comment type="caution">
    <text evidence="10">The sequence shown here is derived from an EMBL/GenBank/DDBJ whole genome shotgun (WGS) entry which is preliminary data.</text>
</comment>
<feature type="domain" description="Topo IIA-type catalytic" evidence="9">
    <location>
        <begin position="40"/>
        <end position="141"/>
    </location>
</feature>
<dbReference type="InterPro" id="IPR050634">
    <property type="entry name" value="DNA_Topoisomerase_II"/>
</dbReference>
<comment type="cofactor">
    <cofactor evidence="2">
        <name>Mg(2+)</name>
        <dbReference type="ChEBI" id="CHEBI:18420"/>
    </cofactor>
</comment>
<gene>
    <name evidence="10" type="ORF">FWILDA_LOCUS10942</name>
</gene>